<dbReference type="AlphaFoldDB" id="A0A4S2N5X7"/>
<feature type="transmembrane region" description="Helical" evidence="2">
    <location>
        <begin position="251"/>
        <end position="271"/>
    </location>
</feature>
<feature type="region of interest" description="Disordered" evidence="1">
    <location>
        <begin position="552"/>
        <end position="592"/>
    </location>
</feature>
<feature type="compositionally biased region" description="Basic and acidic residues" evidence="1">
    <location>
        <begin position="582"/>
        <end position="592"/>
    </location>
</feature>
<evidence type="ECO:0000256" key="2">
    <source>
        <dbReference type="SAM" id="Phobius"/>
    </source>
</evidence>
<protein>
    <recommendedName>
        <fullName evidence="5">Transmembrane protein 135 N-terminal domain-containing protein</fullName>
    </recommendedName>
</protein>
<evidence type="ECO:0000313" key="4">
    <source>
        <dbReference type="Proteomes" id="UP000298138"/>
    </source>
</evidence>
<dbReference type="OrthoDB" id="291792at2759"/>
<dbReference type="PANTHER" id="PTHR12459:SF19">
    <property type="entry name" value="TRANSMEMBRANE PROTEIN 135 N-TERMINAL DOMAIN-CONTAINING PROTEIN"/>
    <property type="match status" value="1"/>
</dbReference>
<feature type="transmembrane region" description="Helical" evidence="2">
    <location>
        <begin position="190"/>
        <end position="214"/>
    </location>
</feature>
<feature type="compositionally biased region" description="Basic and acidic residues" evidence="1">
    <location>
        <begin position="552"/>
        <end position="574"/>
    </location>
</feature>
<evidence type="ECO:0000256" key="1">
    <source>
        <dbReference type="SAM" id="MobiDB-lite"/>
    </source>
</evidence>
<gene>
    <name evidence="3" type="ORF">EX30DRAFT_325142</name>
</gene>
<feature type="transmembrane region" description="Helical" evidence="2">
    <location>
        <begin position="426"/>
        <end position="446"/>
    </location>
</feature>
<keyword evidence="2" id="KW-0812">Transmembrane</keyword>
<accession>A0A4S2N5X7</accession>
<feature type="region of interest" description="Disordered" evidence="1">
    <location>
        <begin position="1"/>
        <end position="42"/>
    </location>
</feature>
<keyword evidence="4" id="KW-1185">Reference proteome</keyword>
<keyword evidence="2" id="KW-1133">Transmembrane helix</keyword>
<dbReference type="InterPro" id="IPR026749">
    <property type="entry name" value="Tmem135"/>
</dbReference>
<organism evidence="3 4">
    <name type="scientific">Ascodesmis nigricans</name>
    <dbReference type="NCBI Taxonomy" id="341454"/>
    <lineage>
        <taxon>Eukaryota</taxon>
        <taxon>Fungi</taxon>
        <taxon>Dikarya</taxon>
        <taxon>Ascomycota</taxon>
        <taxon>Pezizomycotina</taxon>
        <taxon>Pezizomycetes</taxon>
        <taxon>Pezizales</taxon>
        <taxon>Ascodesmidaceae</taxon>
        <taxon>Ascodesmis</taxon>
    </lineage>
</organism>
<feature type="transmembrane region" description="Helical" evidence="2">
    <location>
        <begin position="149"/>
        <end position="169"/>
    </location>
</feature>
<evidence type="ECO:0008006" key="5">
    <source>
        <dbReference type="Google" id="ProtNLM"/>
    </source>
</evidence>
<dbReference type="PANTHER" id="PTHR12459">
    <property type="entry name" value="TRANSMEMBRANE PROTEIN 135-RELATED"/>
    <property type="match status" value="1"/>
</dbReference>
<sequence length="592" mass="66902">MSSTAPEPAATPNGSRTPKKLRRMSRSRSSSRTRAPRPPANDRQRSLVLVLRFLVSSPEYGAIRKHIFRKIPAIKNAMPSHSQFHNVLVDADPDDYLPSATRAGLRAMVTMNVTLNLYQLLVQKLKSRGAIGAKRSTPVKNAFFSRPNFMASLSLGVLIIIHRVLYRFLHQLRTNLMLPEAKDFRTKYPRAAKVFLSPYSPSITASLAGFALLLHPKTDLRQTIAVYTLVKAAEYWYNRFEDKGYFVDKPWWFGSWLLFPITSGQLFYSFVFDRDCFPTEFAPLYTRFTPEYIQPRPVDYPSNLPWPAPLEIVDSLGKIADLKFPSFSSPILYPDVNKLPSAVAAISPIVSPAHPTIKSLQCALMHPSEPSCLKTYIHYWATEAPRIGKLLLAIYTLIRIPRIRSQLQSPLKSLATLGESTTRTTLLLTGALGTPFALLCLFSTLLPHRLLPRSRFFLAGGISGLFAFLDRHNSRGNFLYSFRVFLVSAWKLAVKKNLVKPVKNGDVWVFVIALAAINAAYEREMESVSGGGMRKVLSSLRGLGWRDLVKERREREERVKEAVERNAEKKRMADGGEEAEKEVEKEEDKKED</sequence>
<proteinExistence type="predicted"/>
<dbReference type="EMBL" id="ML220112">
    <property type="protein sequence ID" value="TGZ84484.1"/>
    <property type="molecule type" value="Genomic_DNA"/>
</dbReference>
<reference evidence="3 4" key="1">
    <citation type="submission" date="2019-04" db="EMBL/GenBank/DDBJ databases">
        <title>Comparative genomics and transcriptomics to analyze fruiting body development in filamentous ascomycetes.</title>
        <authorList>
            <consortium name="DOE Joint Genome Institute"/>
            <person name="Lutkenhaus R."/>
            <person name="Traeger S."/>
            <person name="Breuer J."/>
            <person name="Kuo A."/>
            <person name="Lipzen A."/>
            <person name="Pangilinan J."/>
            <person name="Dilworth D."/>
            <person name="Sandor L."/>
            <person name="Poggeler S."/>
            <person name="Barry K."/>
            <person name="Grigoriev I.V."/>
            <person name="Nowrousian M."/>
        </authorList>
    </citation>
    <scope>NUCLEOTIDE SEQUENCE [LARGE SCALE GENOMIC DNA]</scope>
    <source>
        <strain evidence="3 4">CBS 389.68</strain>
    </source>
</reference>
<feature type="compositionally biased region" description="Basic residues" evidence="1">
    <location>
        <begin position="17"/>
        <end position="35"/>
    </location>
</feature>
<name>A0A4S2N5X7_9PEZI</name>
<evidence type="ECO:0000313" key="3">
    <source>
        <dbReference type="EMBL" id="TGZ84484.1"/>
    </source>
</evidence>
<dbReference type="Proteomes" id="UP000298138">
    <property type="component" value="Unassembled WGS sequence"/>
</dbReference>
<keyword evidence="2" id="KW-0472">Membrane</keyword>
<dbReference type="InParanoid" id="A0A4S2N5X7"/>